<dbReference type="Pfam" id="PF01872">
    <property type="entry name" value="RibD_C"/>
    <property type="match status" value="1"/>
</dbReference>
<dbReference type="Gene3D" id="3.40.430.10">
    <property type="entry name" value="Dihydrofolate Reductase, subunit A"/>
    <property type="match status" value="1"/>
</dbReference>
<dbReference type="STRING" id="1156394.T0RID1"/>
<dbReference type="GO" id="GO:0008703">
    <property type="term" value="F:5-amino-6-(5-phosphoribosylamino)uracil reductase activity"/>
    <property type="evidence" value="ECO:0007669"/>
    <property type="project" value="InterPro"/>
</dbReference>
<reference evidence="6 7" key="1">
    <citation type="submission" date="2012-04" db="EMBL/GenBank/DDBJ databases">
        <title>The Genome Sequence of Saprolegnia declina VS20.</title>
        <authorList>
            <consortium name="The Broad Institute Genome Sequencing Platform"/>
            <person name="Russ C."/>
            <person name="Nusbaum C."/>
            <person name="Tyler B."/>
            <person name="van West P."/>
            <person name="Dieguez-Uribeondo J."/>
            <person name="de Bruijn I."/>
            <person name="Tripathy S."/>
            <person name="Jiang R."/>
            <person name="Young S.K."/>
            <person name="Zeng Q."/>
            <person name="Gargeya S."/>
            <person name="Fitzgerald M."/>
            <person name="Haas B."/>
            <person name="Abouelleil A."/>
            <person name="Alvarado L."/>
            <person name="Arachchi H.M."/>
            <person name="Berlin A."/>
            <person name="Chapman S.B."/>
            <person name="Goldberg J."/>
            <person name="Griggs A."/>
            <person name="Gujja S."/>
            <person name="Hansen M."/>
            <person name="Howarth C."/>
            <person name="Imamovic A."/>
            <person name="Larimer J."/>
            <person name="McCowen C."/>
            <person name="Montmayeur A."/>
            <person name="Murphy C."/>
            <person name="Neiman D."/>
            <person name="Pearson M."/>
            <person name="Priest M."/>
            <person name="Roberts A."/>
            <person name="Saif S."/>
            <person name="Shea T."/>
            <person name="Sisk P."/>
            <person name="Sykes S."/>
            <person name="Wortman J."/>
            <person name="Nusbaum C."/>
            <person name="Birren B."/>
        </authorList>
    </citation>
    <scope>NUCLEOTIDE SEQUENCE [LARGE SCALE GENOMIC DNA]</scope>
    <source>
        <strain evidence="6 7">VS20</strain>
    </source>
</reference>
<evidence type="ECO:0000256" key="1">
    <source>
        <dbReference type="ARBA" id="ARBA00005104"/>
    </source>
</evidence>
<dbReference type="PANTHER" id="PTHR38011:SF7">
    <property type="entry name" value="2,5-DIAMINO-6-RIBOSYLAMINO-4(3H)-PYRIMIDINONE 5'-PHOSPHATE REDUCTASE"/>
    <property type="match status" value="1"/>
</dbReference>
<dbReference type="PANTHER" id="PTHR38011">
    <property type="entry name" value="DIHYDROFOLATE REDUCTASE FAMILY PROTEIN (AFU_ORTHOLOGUE AFUA_8G06820)"/>
    <property type="match status" value="1"/>
</dbReference>
<evidence type="ECO:0000313" key="5">
    <source>
        <dbReference type="EMBL" id="EQC29591.1"/>
    </source>
</evidence>
<feature type="domain" description="Bacterial bifunctional deaminase-reductase C-terminal" evidence="4">
    <location>
        <begin position="22"/>
        <end position="238"/>
    </location>
</feature>
<dbReference type="EMBL" id="JH767182">
    <property type="protein sequence ID" value="EQC29592.1"/>
    <property type="molecule type" value="Genomic_DNA"/>
</dbReference>
<dbReference type="Proteomes" id="UP000030762">
    <property type="component" value="Unassembled WGS sequence"/>
</dbReference>
<keyword evidence="2" id="KW-0521">NADP</keyword>
<dbReference type="EMBL" id="JH767182">
    <property type="protein sequence ID" value="EQC29591.1"/>
    <property type="molecule type" value="Genomic_DNA"/>
</dbReference>
<evidence type="ECO:0000313" key="6">
    <source>
        <dbReference type="EMBL" id="EQC29592.1"/>
    </source>
</evidence>
<evidence type="ECO:0000259" key="4">
    <source>
        <dbReference type="Pfam" id="PF01872"/>
    </source>
</evidence>
<comment type="pathway">
    <text evidence="1">Cofactor biosynthesis; riboflavin biosynthesis.</text>
</comment>
<organism evidence="6 7">
    <name type="scientific">Saprolegnia diclina (strain VS20)</name>
    <dbReference type="NCBI Taxonomy" id="1156394"/>
    <lineage>
        <taxon>Eukaryota</taxon>
        <taxon>Sar</taxon>
        <taxon>Stramenopiles</taxon>
        <taxon>Oomycota</taxon>
        <taxon>Saprolegniomycetes</taxon>
        <taxon>Saprolegniales</taxon>
        <taxon>Saprolegniaceae</taxon>
        <taxon>Saprolegnia</taxon>
    </lineage>
</organism>
<name>T0RID1_SAPDV</name>
<dbReference type="RefSeq" id="XP_008616895.1">
    <property type="nucleotide sequence ID" value="XM_008618673.1"/>
</dbReference>
<dbReference type="OMA" id="HYLRYHH"/>
<dbReference type="InterPro" id="IPR050765">
    <property type="entry name" value="Riboflavin_Biosynth_HTPR"/>
</dbReference>
<evidence type="ECO:0000256" key="2">
    <source>
        <dbReference type="ARBA" id="ARBA00022857"/>
    </source>
</evidence>
<evidence type="ECO:0000256" key="3">
    <source>
        <dbReference type="ARBA" id="ARBA00023002"/>
    </source>
</evidence>
<dbReference type="VEuPathDB" id="FungiDB:SDRG_12600"/>
<sequence length="244" mass="26168">MDAVVDFHTRGVIDAQSTGRLHVTMTYAQSLDGSIAAIRGQPTLLSGPESMAMTHQLRTLHDGILVGVGTIQADNPSLTVRLVPPPFENPQPIIVDTRLELPLDCKLLTSPLCKRPWVLTTDGHWDQGKLARKSTLEAHGARIIPCKCAGTTHIDWSDAFDKLRALGLLSVMIEGGASILTSVLRDHAHTPSGILHHAIITVAPTFIGGLHALTERLPADAYPTLSNTQAIPLGKDIVLVGKFA</sequence>
<keyword evidence="7" id="KW-1185">Reference proteome</keyword>
<dbReference type="OrthoDB" id="5432at2759"/>
<protein>
    <submittedName>
        <fullName evidence="5 6">Riboflavin biosynthesis protein RibD domain-containing protein</fullName>
    </submittedName>
</protein>
<dbReference type="InParanoid" id="T0RID1"/>
<dbReference type="InterPro" id="IPR024072">
    <property type="entry name" value="DHFR-like_dom_sf"/>
</dbReference>
<dbReference type="eggNOG" id="ENOG502RZWZ">
    <property type="taxonomic scope" value="Eukaryota"/>
</dbReference>
<dbReference type="AlphaFoldDB" id="T0RID1"/>
<dbReference type="SUPFAM" id="SSF53597">
    <property type="entry name" value="Dihydrofolate reductase-like"/>
    <property type="match status" value="1"/>
</dbReference>
<accession>T0RID1</accession>
<dbReference type="GO" id="GO:0009231">
    <property type="term" value="P:riboflavin biosynthetic process"/>
    <property type="evidence" value="ECO:0007669"/>
    <property type="project" value="InterPro"/>
</dbReference>
<dbReference type="RefSeq" id="XP_008616896.1">
    <property type="nucleotide sequence ID" value="XM_008618674.1"/>
</dbReference>
<proteinExistence type="predicted"/>
<evidence type="ECO:0000313" key="7">
    <source>
        <dbReference type="Proteomes" id="UP000030762"/>
    </source>
</evidence>
<dbReference type="InterPro" id="IPR002734">
    <property type="entry name" value="RibDG_C"/>
</dbReference>
<keyword evidence="3" id="KW-0560">Oxidoreductase</keyword>
<gene>
    <name evidence="6" type="ORF">SDRG_12600</name>
</gene>
<dbReference type="GeneID" id="19953327"/>